<reference evidence="1" key="1">
    <citation type="journal article" date="2014" name="Front. Microbiol.">
        <title>High frequency of phylogenetically diverse reductive dehalogenase-homologous genes in deep subseafloor sedimentary metagenomes.</title>
        <authorList>
            <person name="Kawai M."/>
            <person name="Futagami T."/>
            <person name="Toyoda A."/>
            <person name="Takaki Y."/>
            <person name="Nishi S."/>
            <person name="Hori S."/>
            <person name="Arai W."/>
            <person name="Tsubouchi T."/>
            <person name="Morono Y."/>
            <person name="Uchiyama I."/>
            <person name="Ito T."/>
            <person name="Fujiyama A."/>
            <person name="Inagaki F."/>
            <person name="Takami H."/>
        </authorList>
    </citation>
    <scope>NUCLEOTIDE SEQUENCE</scope>
    <source>
        <strain evidence="1">Expedition CK06-06</strain>
    </source>
</reference>
<dbReference type="AlphaFoldDB" id="X1DD82"/>
<comment type="caution">
    <text evidence="1">The sequence shown here is derived from an EMBL/GenBank/DDBJ whole genome shotgun (WGS) entry which is preliminary data.</text>
</comment>
<proteinExistence type="predicted"/>
<gene>
    <name evidence="1" type="ORF">S01H4_53424</name>
</gene>
<accession>X1DD82</accession>
<protein>
    <submittedName>
        <fullName evidence="1">Uncharacterized protein</fullName>
    </submittedName>
</protein>
<dbReference type="EMBL" id="BART01030635">
    <property type="protein sequence ID" value="GAH18172.1"/>
    <property type="molecule type" value="Genomic_DNA"/>
</dbReference>
<sequence length="185" mass="21423">MGRSKKYSDLYFIPDVYYKAGNWLDEHRKKEGPFRTLWVPLDPVNLGTEKGLRWIDTHKFNPPQWAGLYHLPNLNYVESVLNSLCGNHTDRIGALLVHGNVKYIVVNLRSLQKGPVSLVGMHNSFYPTGDPKGFLEILNQQRDLKLAFSDSDFVVYENKEFILQHRIGENEINVTSTKQQKKRNH</sequence>
<name>X1DD82_9ZZZZ</name>
<evidence type="ECO:0000313" key="1">
    <source>
        <dbReference type="EMBL" id="GAH18172.1"/>
    </source>
</evidence>
<organism evidence="1">
    <name type="scientific">marine sediment metagenome</name>
    <dbReference type="NCBI Taxonomy" id="412755"/>
    <lineage>
        <taxon>unclassified sequences</taxon>
        <taxon>metagenomes</taxon>
        <taxon>ecological metagenomes</taxon>
    </lineage>
</organism>
<feature type="non-terminal residue" evidence="1">
    <location>
        <position position="185"/>
    </location>
</feature>